<accession>A0A502ICV2</accession>
<proteinExistence type="predicted"/>
<reference evidence="1 2" key="1">
    <citation type="submission" date="2018-11" db="EMBL/GenBank/DDBJ databases">
        <title>Phylogenetic determinants of toxin gene distribution in genomes of Brevibacillus laterosporus.</title>
        <authorList>
            <person name="Glare T.R."/>
            <person name="Durrant A."/>
            <person name="Berry C."/>
            <person name="Palma L."/>
            <person name="Ormskirk M."/>
            <person name="Cox M.O."/>
        </authorList>
    </citation>
    <scope>NUCLEOTIDE SEQUENCE [LARGE SCALE GENOMIC DNA]</scope>
    <source>
        <strain evidence="1 2">1821L</strain>
    </source>
</reference>
<organism evidence="1 2">
    <name type="scientific">Brevibacillus laterosporus</name>
    <name type="common">Bacillus laterosporus</name>
    <dbReference type="NCBI Taxonomy" id="1465"/>
    <lineage>
        <taxon>Bacteria</taxon>
        <taxon>Bacillati</taxon>
        <taxon>Bacillota</taxon>
        <taxon>Bacilli</taxon>
        <taxon>Bacillales</taxon>
        <taxon>Paenibacillaceae</taxon>
        <taxon>Brevibacillus</taxon>
    </lineage>
</organism>
<sequence>MASKANIQLQSDNIEIVLYGRAGCHLCDDVEGHIKNLAMEFPITYKVVDITGDMRLEEKYMFTIPVVEINGLETFVSIDSVVTEEELRAYLQEKMGKCE</sequence>
<keyword evidence="2" id="KW-1185">Reference proteome</keyword>
<protein>
    <submittedName>
        <fullName evidence="1">Glutaredoxin family protein</fullName>
    </submittedName>
</protein>
<dbReference type="EMBL" id="CP033464">
    <property type="protein sequence ID" value="QDX91517.1"/>
    <property type="molecule type" value="Genomic_DNA"/>
</dbReference>
<gene>
    <name evidence="1" type="ORF">EEL30_03495</name>
</gene>
<dbReference type="PANTHER" id="PTHR33558:SF1">
    <property type="entry name" value="GLUTAREDOXIN-LIKE PROTEIN C5ORF63 HOMOLOG"/>
    <property type="match status" value="1"/>
</dbReference>
<dbReference type="PANTHER" id="PTHR33558">
    <property type="entry name" value="GLUTAREDOXIN-LIKE PROTEIN C5ORF63 HOMOLOG"/>
    <property type="match status" value="1"/>
</dbReference>
<dbReference type="InterPro" id="IPR036249">
    <property type="entry name" value="Thioredoxin-like_sf"/>
</dbReference>
<dbReference type="Pfam" id="PF05768">
    <property type="entry name" value="Glrx-like"/>
    <property type="match status" value="1"/>
</dbReference>
<dbReference type="InterPro" id="IPR052565">
    <property type="entry name" value="Glutaredoxin-like_YDR286C"/>
</dbReference>
<dbReference type="SUPFAM" id="SSF52833">
    <property type="entry name" value="Thioredoxin-like"/>
    <property type="match status" value="1"/>
</dbReference>
<dbReference type="OrthoDB" id="32865at2"/>
<name>A0A502ICV2_BRELA</name>
<evidence type="ECO:0000313" key="1">
    <source>
        <dbReference type="EMBL" id="QDX91517.1"/>
    </source>
</evidence>
<dbReference type="Proteomes" id="UP000319432">
    <property type="component" value="Chromosome"/>
</dbReference>
<evidence type="ECO:0000313" key="2">
    <source>
        <dbReference type="Proteomes" id="UP000319432"/>
    </source>
</evidence>
<dbReference type="AlphaFoldDB" id="A0A502ICV2"/>
<dbReference type="InterPro" id="IPR008554">
    <property type="entry name" value="Glutaredoxin-like"/>
</dbReference>
<dbReference type="Gene3D" id="3.40.30.10">
    <property type="entry name" value="Glutaredoxin"/>
    <property type="match status" value="1"/>
</dbReference>